<evidence type="ECO:0000313" key="3">
    <source>
        <dbReference type="Proteomes" id="UP000298416"/>
    </source>
</evidence>
<name>A0A8X8WP38_SALSN</name>
<feature type="compositionally biased region" description="Polar residues" evidence="1">
    <location>
        <begin position="43"/>
        <end position="61"/>
    </location>
</feature>
<dbReference type="AlphaFoldDB" id="A0A8X8WP38"/>
<reference evidence="2" key="1">
    <citation type="submission" date="2018-01" db="EMBL/GenBank/DDBJ databases">
        <authorList>
            <person name="Mao J.F."/>
        </authorList>
    </citation>
    <scope>NUCLEOTIDE SEQUENCE</scope>
    <source>
        <strain evidence="2">Huo1</strain>
        <tissue evidence="2">Leaf</tissue>
    </source>
</reference>
<organism evidence="2">
    <name type="scientific">Salvia splendens</name>
    <name type="common">Scarlet sage</name>
    <dbReference type="NCBI Taxonomy" id="180675"/>
    <lineage>
        <taxon>Eukaryota</taxon>
        <taxon>Viridiplantae</taxon>
        <taxon>Streptophyta</taxon>
        <taxon>Embryophyta</taxon>
        <taxon>Tracheophyta</taxon>
        <taxon>Spermatophyta</taxon>
        <taxon>Magnoliopsida</taxon>
        <taxon>eudicotyledons</taxon>
        <taxon>Gunneridae</taxon>
        <taxon>Pentapetalae</taxon>
        <taxon>asterids</taxon>
        <taxon>lamiids</taxon>
        <taxon>Lamiales</taxon>
        <taxon>Lamiaceae</taxon>
        <taxon>Nepetoideae</taxon>
        <taxon>Mentheae</taxon>
        <taxon>Salviinae</taxon>
        <taxon>Salvia</taxon>
        <taxon>Salvia subgen. Calosphace</taxon>
        <taxon>core Calosphace</taxon>
    </lineage>
</organism>
<dbReference type="Proteomes" id="UP000298416">
    <property type="component" value="Unassembled WGS sequence"/>
</dbReference>
<feature type="region of interest" description="Disordered" evidence="1">
    <location>
        <begin position="29"/>
        <end position="80"/>
    </location>
</feature>
<comment type="caution">
    <text evidence="2">The sequence shown here is derived from an EMBL/GenBank/DDBJ whole genome shotgun (WGS) entry which is preliminary data.</text>
</comment>
<proteinExistence type="predicted"/>
<accession>A0A8X8WP38</accession>
<evidence type="ECO:0000313" key="2">
    <source>
        <dbReference type="EMBL" id="KAG6398045.1"/>
    </source>
</evidence>
<evidence type="ECO:0000256" key="1">
    <source>
        <dbReference type="SAM" id="MobiDB-lite"/>
    </source>
</evidence>
<dbReference type="EMBL" id="PNBA02000015">
    <property type="protein sequence ID" value="KAG6398045.1"/>
    <property type="molecule type" value="Genomic_DNA"/>
</dbReference>
<protein>
    <submittedName>
        <fullName evidence="2">Uncharacterized protein</fullName>
    </submittedName>
</protein>
<gene>
    <name evidence="2" type="ORF">SASPL_139495</name>
</gene>
<sequence length="129" mass="13831">MPSREGLLLKPVHQELLVLVGELGSTGTENIGKKMKGFEKGMSPSNRILPSSGSVENNENDSNGEKLSPTNNKTAYGKHFMPGVPRKKVLAEIKGIPKASVAALATKTPILTLKESPEKGSFRFICEGL</sequence>
<reference evidence="2" key="2">
    <citation type="submission" date="2020-08" db="EMBL/GenBank/DDBJ databases">
        <title>Plant Genome Project.</title>
        <authorList>
            <person name="Zhang R.-G."/>
        </authorList>
    </citation>
    <scope>NUCLEOTIDE SEQUENCE</scope>
    <source>
        <strain evidence="2">Huo1</strain>
        <tissue evidence="2">Leaf</tissue>
    </source>
</reference>
<keyword evidence="3" id="KW-1185">Reference proteome</keyword>